<sequence length="69" mass="7627">MAQKSRLKRICLFILLILPLLFLLVAASALGVAFTAALWFGDVLWIKVFLTAGYAVFLLTLLFVTVVLV</sequence>
<keyword evidence="1" id="KW-0472">Membrane</keyword>
<keyword evidence="1" id="KW-0812">Transmembrane</keyword>
<dbReference type="HOGENOM" id="CLU_2776868_0_0_1"/>
<proteinExistence type="predicted"/>
<protein>
    <submittedName>
        <fullName evidence="2">Uncharacterized protein</fullName>
    </submittedName>
</protein>
<evidence type="ECO:0000313" key="3">
    <source>
        <dbReference type="Proteomes" id="UP000054018"/>
    </source>
</evidence>
<reference evidence="2 3" key="1">
    <citation type="submission" date="2014-04" db="EMBL/GenBank/DDBJ databases">
        <authorList>
            <consortium name="DOE Joint Genome Institute"/>
            <person name="Kuo A."/>
            <person name="Kohler A."/>
            <person name="Costa M.D."/>
            <person name="Nagy L.G."/>
            <person name="Floudas D."/>
            <person name="Copeland A."/>
            <person name="Barry K.W."/>
            <person name="Cichocki N."/>
            <person name="Veneault-Fourrey C."/>
            <person name="LaButti K."/>
            <person name="Lindquist E.A."/>
            <person name="Lipzen A."/>
            <person name="Lundell T."/>
            <person name="Morin E."/>
            <person name="Murat C."/>
            <person name="Sun H."/>
            <person name="Tunlid A."/>
            <person name="Henrissat B."/>
            <person name="Grigoriev I.V."/>
            <person name="Hibbett D.S."/>
            <person name="Martin F."/>
            <person name="Nordberg H.P."/>
            <person name="Cantor M.N."/>
            <person name="Hua S.X."/>
        </authorList>
    </citation>
    <scope>NUCLEOTIDE SEQUENCE [LARGE SCALE GENOMIC DNA]</scope>
    <source>
        <strain evidence="2 3">441</strain>
    </source>
</reference>
<evidence type="ECO:0000256" key="1">
    <source>
        <dbReference type="SAM" id="Phobius"/>
    </source>
</evidence>
<gene>
    <name evidence="2" type="ORF">PISMIDRAFT_684077</name>
</gene>
<evidence type="ECO:0000313" key="2">
    <source>
        <dbReference type="EMBL" id="KIK18539.1"/>
    </source>
</evidence>
<organism evidence="2 3">
    <name type="scientific">Pisolithus microcarpus 441</name>
    <dbReference type="NCBI Taxonomy" id="765257"/>
    <lineage>
        <taxon>Eukaryota</taxon>
        <taxon>Fungi</taxon>
        <taxon>Dikarya</taxon>
        <taxon>Basidiomycota</taxon>
        <taxon>Agaricomycotina</taxon>
        <taxon>Agaricomycetes</taxon>
        <taxon>Agaricomycetidae</taxon>
        <taxon>Boletales</taxon>
        <taxon>Sclerodermatineae</taxon>
        <taxon>Pisolithaceae</taxon>
        <taxon>Pisolithus</taxon>
    </lineage>
</organism>
<feature type="transmembrane region" description="Helical" evidence="1">
    <location>
        <begin position="43"/>
        <end position="68"/>
    </location>
</feature>
<reference evidence="3" key="2">
    <citation type="submission" date="2015-01" db="EMBL/GenBank/DDBJ databases">
        <title>Evolutionary Origins and Diversification of the Mycorrhizal Mutualists.</title>
        <authorList>
            <consortium name="DOE Joint Genome Institute"/>
            <consortium name="Mycorrhizal Genomics Consortium"/>
            <person name="Kohler A."/>
            <person name="Kuo A."/>
            <person name="Nagy L.G."/>
            <person name="Floudas D."/>
            <person name="Copeland A."/>
            <person name="Barry K.W."/>
            <person name="Cichocki N."/>
            <person name="Veneault-Fourrey C."/>
            <person name="LaButti K."/>
            <person name="Lindquist E.A."/>
            <person name="Lipzen A."/>
            <person name="Lundell T."/>
            <person name="Morin E."/>
            <person name="Murat C."/>
            <person name="Riley R."/>
            <person name="Ohm R."/>
            <person name="Sun H."/>
            <person name="Tunlid A."/>
            <person name="Henrissat B."/>
            <person name="Grigoriev I.V."/>
            <person name="Hibbett D.S."/>
            <person name="Martin F."/>
        </authorList>
    </citation>
    <scope>NUCLEOTIDE SEQUENCE [LARGE SCALE GENOMIC DNA]</scope>
    <source>
        <strain evidence="3">441</strain>
    </source>
</reference>
<dbReference type="EMBL" id="KN833802">
    <property type="protein sequence ID" value="KIK18539.1"/>
    <property type="molecule type" value="Genomic_DNA"/>
</dbReference>
<name>A0A0C9YXE8_9AGAM</name>
<accession>A0A0C9YXE8</accession>
<keyword evidence="3" id="KW-1185">Reference proteome</keyword>
<keyword evidence="1" id="KW-1133">Transmembrane helix</keyword>
<dbReference type="Proteomes" id="UP000054018">
    <property type="component" value="Unassembled WGS sequence"/>
</dbReference>
<dbReference type="AlphaFoldDB" id="A0A0C9YXE8"/>